<dbReference type="InterPro" id="IPR036388">
    <property type="entry name" value="WH-like_DNA-bd_sf"/>
</dbReference>
<feature type="domain" description="HTH gntR-type" evidence="4">
    <location>
        <begin position="14"/>
        <end position="82"/>
    </location>
</feature>
<dbReference type="InterPro" id="IPR008920">
    <property type="entry name" value="TF_FadR/GntR_C"/>
</dbReference>
<dbReference type="EMBL" id="SLUM01000002">
    <property type="protein sequence ID" value="TCL61264.1"/>
    <property type="molecule type" value="Genomic_DNA"/>
</dbReference>
<evidence type="ECO:0000313" key="5">
    <source>
        <dbReference type="EMBL" id="TCL61264.1"/>
    </source>
</evidence>
<dbReference type="SUPFAM" id="SSF48008">
    <property type="entry name" value="GntR ligand-binding domain-like"/>
    <property type="match status" value="1"/>
</dbReference>
<dbReference type="PANTHER" id="PTHR43537:SF5">
    <property type="entry name" value="UXU OPERON TRANSCRIPTIONAL REGULATOR"/>
    <property type="match status" value="1"/>
</dbReference>
<dbReference type="STRING" id="1650663.GCA_001486665_02835"/>
<dbReference type="SUPFAM" id="SSF46785">
    <property type="entry name" value="Winged helix' DNA-binding domain"/>
    <property type="match status" value="1"/>
</dbReference>
<reference evidence="5 6" key="1">
    <citation type="submission" date="2019-03" db="EMBL/GenBank/DDBJ databases">
        <title>Genomic Encyclopedia of Type Strains, Phase IV (KMG-IV): sequencing the most valuable type-strain genomes for metagenomic binning, comparative biology and taxonomic classification.</title>
        <authorList>
            <person name="Goeker M."/>
        </authorList>
    </citation>
    <scope>NUCLEOTIDE SEQUENCE [LARGE SCALE GENOMIC DNA]</scope>
    <source>
        <strain evidence="5 6">DSM 100451</strain>
    </source>
</reference>
<keyword evidence="1" id="KW-0805">Transcription regulation</keyword>
<gene>
    <name evidence="5" type="ORF">EDD77_1021</name>
</gene>
<keyword evidence="5" id="KW-0670">Pyruvate</keyword>
<protein>
    <submittedName>
        <fullName evidence="5">GntR family transcriptional repressor for pyruvate dehydrogenase complex</fullName>
    </submittedName>
</protein>
<evidence type="ECO:0000259" key="4">
    <source>
        <dbReference type="PROSITE" id="PS50949"/>
    </source>
</evidence>
<keyword evidence="2" id="KW-0238">DNA-binding</keyword>
<organism evidence="5 6">
    <name type="scientific">Allofournierella massiliensis</name>
    <dbReference type="NCBI Taxonomy" id="1650663"/>
    <lineage>
        <taxon>Bacteria</taxon>
        <taxon>Bacillati</taxon>
        <taxon>Bacillota</taxon>
        <taxon>Clostridia</taxon>
        <taxon>Eubacteriales</taxon>
        <taxon>Oscillospiraceae</taxon>
        <taxon>Allofournierella</taxon>
    </lineage>
</organism>
<dbReference type="InterPro" id="IPR000524">
    <property type="entry name" value="Tscrpt_reg_HTH_GntR"/>
</dbReference>
<dbReference type="GO" id="GO:0003677">
    <property type="term" value="F:DNA binding"/>
    <property type="evidence" value="ECO:0007669"/>
    <property type="project" value="UniProtKB-KW"/>
</dbReference>
<proteinExistence type="predicted"/>
<sequence length="229" mass="25573">MKTKPPADEEKSTVRTYDLVLEYLKGQILEGKLTLGAKLPSERSLMAELGLSRNSVREALRQLENMGFVRSVHGQGSFLVNEAGQGFSSILSMMLLLRQSDRGEFLTLRESLEAAAYERAVRLAPPQPLLEMEQAVQAMEQAQEPGQLEQAESRFHRSLIEAGENQLIAAIMEALSSQGDLYRRETLAQLDEATRTPLLDTHRRILKAIQTNDTSLGRAALAEHFQLIQ</sequence>
<dbReference type="PROSITE" id="PS50949">
    <property type="entry name" value="HTH_GNTR"/>
    <property type="match status" value="1"/>
</dbReference>
<dbReference type="CDD" id="cd07377">
    <property type="entry name" value="WHTH_GntR"/>
    <property type="match status" value="1"/>
</dbReference>
<dbReference type="Pfam" id="PF07729">
    <property type="entry name" value="FCD"/>
    <property type="match status" value="1"/>
</dbReference>
<dbReference type="Pfam" id="PF00392">
    <property type="entry name" value="GntR"/>
    <property type="match status" value="1"/>
</dbReference>
<keyword evidence="3" id="KW-0804">Transcription</keyword>
<dbReference type="OrthoDB" id="9799482at2"/>
<evidence type="ECO:0000256" key="2">
    <source>
        <dbReference type="ARBA" id="ARBA00023125"/>
    </source>
</evidence>
<dbReference type="AlphaFoldDB" id="A0A4R1R6Q6"/>
<dbReference type="Gene3D" id="1.10.10.10">
    <property type="entry name" value="Winged helix-like DNA-binding domain superfamily/Winged helix DNA-binding domain"/>
    <property type="match status" value="1"/>
</dbReference>
<dbReference type="SMART" id="SM00895">
    <property type="entry name" value="FCD"/>
    <property type="match status" value="1"/>
</dbReference>
<dbReference type="PRINTS" id="PR00035">
    <property type="entry name" value="HTHGNTR"/>
</dbReference>
<dbReference type="RefSeq" id="WP_058966042.1">
    <property type="nucleotide sequence ID" value="NZ_CABKVM010000019.1"/>
</dbReference>
<dbReference type="InterPro" id="IPR036390">
    <property type="entry name" value="WH_DNA-bd_sf"/>
</dbReference>
<dbReference type="PANTHER" id="PTHR43537">
    <property type="entry name" value="TRANSCRIPTIONAL REGULATOR, GNTR FAMILY"/>
    <property type="match status" value="1"/>
</dbReference>
<dbReference type="SMART" id="SM00345">
    <property type="entry name" value="HTH_GNTR"/>
    <property type="match status" value="1"/>
</dbReference>
<evidence type="ECO:0000313" key="6">
    <source>
        <dbReference type="Proteomes" id="UP000295184"/>
    </source>
</evidence>
<accession>A0A4R1R6Q6</accession>
<dbReference type="InterPro" id="IPR011711">
    <property type="entry name" value="GntR_C"/>
</dbReference>
<dbReference type="Proteomes" id="UP000295184">
    <property type="component" value="Unassembled WGS sequence"/>
</dbReference>
<evidence type="ECO:0000256" key="1">
    <source>
        <dbReference type="ARBA" id="ARBA00023015"/>
    </source>
</evidence>
<comment type="caution">
    <text evidence="5">The sequence shown here is derived from an EMBL/GenBank/DDBJ whole genome shotgun (WGS) entry which is preliminary data.</text>
</comment>
<dbReference type="GO" id="GO:0003700">
    <property type="term" value="F:DNA-binding transcription factor activity"/>
    <property type="evidence" value="ECO:0007669"/>
    <property type="project" value="InterPro"/>
</dbReference>
<dbReference type="Gene3D" id="1.20.120.530">
    <property type="entry name" value="GntR ligand-binding domain-like"/>
    <property type="match status" value="1"/>
</dbReference>
<evidence type="ECO:0000256" key="3">
    <source>
        <dbReference type="ARBA" id="ARBA00023163"/>
    </source>
</evidence>
<name>A0A4R1R6Q6_9FIRM</name>